<evidence type="ECO:0000313" key="3">
    <source>
        <dbReference type="EMBL" id="SHG78657.1"/>
    </source>
</evidence>
<sequence>MVQHRIIVKQHRPWLKAGLIAGSVAGLAIAGFAVYAWARTNLISEFRETKTELEQLRDERRDLARELRAARAENAQLRQQVVYAERAGEIDGAACTDVKASLSELQAEAADLREQVAFYRGIVSPDETRAGVRVLDLKVTPQADADRWRYDLVLIQSVRHDKRVAGRIRVVIAGSRDGKDTTEDLETLLTGDRRLPQFAFKYFQEFSGEFRLPAGFRPARMTVMLDIDGAEATVENPFDWSKIKDDSSFPSASLDPAP</sequence>
<organism evidence="3 4">
    <name type="scientific">Hydrocarboniphaga daqingensis</name>
    <dbReference type="NCBI Taxonomy" id="490188"/>
    <lineage>
        <taxon>Bacteria</taxon>
        <taxon>Pseudomonadati</taxon>
        <taxon>Pseudomonadota</taxon>
        <taxon>Gammaproteobacteria</taxon>
        <taxon>Nevskiales</taxon>
        <taxon>Nevskiaceae</taxon>
        <taxon>Hydrocarboniphaga</taxon>
    </lineage>
</organism>
<evidence type="ECO:0000256" key="1">
    <source>
        <dbReference type="SAM" id="Coils"/>
    </source>
</evidence>
<dbReference type="InterPro" id="IPR046703">
    <property type="entry name" value="DUF6776"/>
</dbReference>
<proteinExistence type="predicted"/>
<dbReference type="EMBL" id="FQWZ01000003">
    <property type="protein sequence ID" value="SHG78657.1"/>
    <property type="molecule type" value="Genomic_DNA"/>
</dbReference>
<keyword evidence="2" id="KW-0472">Membrane</keyword>
<protein>
    <recommendedName>
        <fullName evidence="5">Transmembrane protein</fullName>
    </recommendedName>
</protein>
<dbReference type="OrthoDB" id="7056878at2"/>
<dbReference type="RefSeq" id="WP_072895759.1">
    <property type="nucleotide sequence ID" value="NZ_FQWZ01000003.1"/>
</dbReference>
<keyword evidence="1" id="KW-0175">Coiled coil</keyword>
<dbReference type="Proteomes" id="UP000199758">
    <property type="component" value="Unassembled WGS sequence"/>
</dbReference>
<gene>
    <name evidence="3" type="ORF">SAMN04488068_1353</name>
</gene>
<name>A0A1M5MN96_9GAMM</name>
<dbReference type="Pfam" id="PF20567">
    <property type="entry name" value="DUF6776"/>
    <property type="match status" value="1"/>
</dbReference>
<keyword evidence="2" id="KW-0812">Transmembrane</keyword>
<feature type="coiled-coil region" evidence="1">
    <location>
        <begin position="39"/>
        <end position="122"/>
    </location>
</feature>
<keyword evidence="2" id="KW-1133">Transmembrane helix</keyword>
<evidence type="ECO:0000313" key="4">
    <source>
        <dbReference type="Proteomes" id="UP000199758"/>
    </source>
</evidence>
<evidence type="ECO:0000256" key="2">
    <source>
        <dbReference type="SAM" id="Phobius"/>
    </source>
</evidence>
<accession>A0A1M5MN96</accession>
<feature type="transmembrane region" description="Helical" evidence="2">
    <location>
        <begin position="14"/>
        <end position="38"/>
    </location>
</feature>
<evidence type="ECO:0008006" key="5">
    <source>
        <dbReference type="Google" id="ProtNLM"/>
    </source>
</evidence>
<dbReference type="AlphaFoldDB" id="A0A1M5MN96"/>
<keyword evidence="4" id="KW-1185">Reference proteome</keyword>
<dbReference type="STRING" id="490188.SAMN04488068_1353"/>
<reference evidence="3 4" key="1">
    <citation type="submission" date="2016-11" db="EMBL/GenBank/DDBJ databases">
        <authorList>
            <person name="Jaros S."/>
            <person name="Januszkiewicz K."/>
            <person name="Wedrychowicz H."/>
        </authorList>
    </citation>
    <scope>NUCLEOTIDE SEQUENCE [LARGE SCALE GENOMIC DNA]</scope>
    <source>
        <strain evidence="3 4">CGMCC 1.7049</strain>
    </source>
</reference>